<name>A0A9P6YNJ3_RHIOR</name>
<dbReference type="EMBL" id="JAANIT010000046">
    <property type="protein sequence ID" value="KAG1553226.1"/>
    <property type="molecule type" value="Genomic_DNA"/>
</dbReference>
<dbReference type="OrthoDB" id="2286689at2759"/>
<reference evidence="1" key="1">
    <citation type="journal article" date="2020" name="Microb. Genom.">
        <title>Genetic diversity of clinical and environmental Mucorales isolates obtained from an investigation of mucormycosis cases among solid organ transplant recipients.</title>
        <authorList>
            <person name="Nguyen M.H."/>
            <person name="Kaul D."/>
            <person name="Muto C."/>
            <person name="Cheng S.J."/>
            <person name="Richter R.A."/>
            <person name="Bruno V.M."/>
            <person name="Liu G."/>
            <person name="Beyhan S."/>
            <person name="Sundermann A.J."/>
            <person name="Mounaud S."/>
            <person name="Pasculle A.W."/>
            <person name="Nierman W.C."/>
            <person name="Driscoll E."/>
            <person name="Cumbie R."/>
            <person name="Clancy C.J."/>
            <person name="Dupont C.L."/>
        </authorList>
    </citation>
    <scope>NUCLEOTIDE SEQUENCE</scope>
    <source>
        <strain evidence="1">GL16</strain>
    </source>
</reference>
<evidence type="ECO:0000313" key="2">
    <source>
        <dbReference type="Proteomes" id="UP000717996"/>
    </source>
</evidence>
<proteinExistence type="predicted"/>
<accession>A0A9P6YNJ3</accession>
<protein>
    <recommendedName>
        <fullName evidence="3">Reverse transcriptase domain-containing protein</fullName>
    </recommendedName>
</protein>
<comment type="caution">
    <text evidence="1">The sequence shown here is derived from an EMBL/GenBank/DDBJ whole genome shotgun (WGS) entry which is preliminary data.</text>
</comment>
<dbReference type="Proteomes" id="UP000717996">
    <property type="component" value="Unassembled WGS sequence"/>
</dbReference>
<evidence type="ECO:0000313" key="1">
    <source>
        <dbReference type="EMBL" id="KAG1553226.1"/>
    </source>
</evidence>
<dbReference type="AlphaFoldDB" id="A0A9P6YNJ3"/>
<organism evidence="1 2">
    <name type="scientific">Rhizopus oryzae</name>
    <name type="common">Mucormycosis agent</name>
    <name type="synonym">Rhizopus arrhizus var. delemar</name>
    <dbReference type="NCBI Taxonomy" id="64495"/>
    <lineage>
        <taxon>Eukaryota</taxon>
        <taxon>Fungi</taxon>
        <taxon>Fungi incertae sedis</taxon>
        <taxon>Mucoromycota</taxon>
        <taxon>Mucoromycotina</taxon>
        <taxon>Mucoromycetes</taxon>
        <taxon>Mucorales</taxon>
        <taxon>Mucorineae</taxon>
        <taxon>Rhizopodaceae</taxon>
        <taxon>Rhizopus</taxon>
    </lineage>
</organism>
<evidence type="ECO:0008006" key="3">
    <source>
        <dbReference type="Google" id="ProtNLM"/>
    </source>
</evidence>
<gene>
    <name evidence="1" type="ORF">G6F51_000717</name>
</gene>
<sequence length="110" mass="12384">MKSLAVAVLASRPNFDLQLTAPRPVKLLTYVDDIHIFIDSKEEFLELQGRLKLYNGASNSQVTYSKSVEFPLAGGSTFNNRGLKELNSHNGLRWFDSQSLGYIKYLGYPI</sequence>